<name>A0AAW0M8R7_QUESU</name>
<dbReference type="GO" id="GO:0005634">
    <property type="term" value="C:nucleus"/>
    <property type="evidence" value="ECO:0007669"/>
    <property type="project" value="UniProtKB-SubCell"/>
</dbReference>
<proteinExistence type="predicted"/>
<gene>
    <name evidence="5" type="primary">Zc3hc1</name>
    <name evidence="5" type="ORF">CFP56_007705</name>
</gene>
<organism evidence="5">
    <name type="scientific">Quercus suber</name>
    <name type="common">Cork oak</name>
    <dbReference type="NCBI Taxonomy" id="58331"/>
    <lineage>
        <taxon>Eukaryota</taxon>
        <taxon>Viridiplantae</taxon>
        <taxon>Streptophyta</taxon>
        <taxon>Embryophyta</taxon>
        <taxon>Tracheophyta</taxon>
        <taxon>Spermatophyta</taxon>
        <taxon>Magnoliopsida</taxon>
        <taxon>eudicotyledons</taxon>
        <taxon>Gunneridae</taxon>
        <taxon>Pentapetalae</taxon>
        <taxon>rosids</taxon>
        <taxon>fabids</taxon>
        <taxon>Fagales</taxon>
        <taxon>Fagaceae</taxon>
        <taxon>Quercus</taxon>
    </lineage>
</organism>
<sequence length="768" mass="84183">MVQDSESEKRFHTIMDKLFHAPNPKSSSASDSDSFIWASIIKRKKTSKPSSALALVEPRSRGDIIEGSQHSSALAGTSQAPICRPWDRGDLMRRLATFKSMTWFAKPKVVSAVNCARRGWVNVEMDIIACEACGARVLFSTPSSWSQQQGMLLIYAALVFSLKLDSGHKLLCPWIDNACDETLAQFPPTTPPALVDKFRERCSALLQLLALPVISSSAIEHMRSPQLEQFLEQSSILEYGDISNVNYQTEYLANECEAESANLYHQAQKLISLCGWEPRSLPYVVSSKDGSNQSAKNGNTLTPSSLFANRQYPSINLKSASIDKITEADDNSSISTGVQSDTHSVVLDCKLCGASVGLWAFSTVTRPMELFRLVGYTEVNSENGPGTHDLGNINQVVDDGGGVISTTASGATSLKEGPKNLNLTIAGGPPPTKQNFKATISLPVIGQNLRSRFSYDSEFRDRIYVNQEEIRSDFQNKNLFQEKNDNTKNTDFEHLGLLNSNRHDHGWCSSTCNDQSHCLNHGITEKDDALRKENDNEVLEGTSFGGQGTSLEVGRHNSIEESMIEGTQNVAQSSSQNGILPENDEIIISDSLPAEDSDTSQIRDPSSVAPDSDVIIRNGESSKDDSLVMVAPGNCNLQQISGTDKVQYKEISLATNRMQIPENNESMICSTGKDLMRVVSDKAMEFDPIRQHRHFCPWIASTGNGAPGWKQTLSALLRQKGVSTSPENSSAASIIKVDDPITSVRRLFMSPSAKRMKTTPLSSQSTKH</sequence>
<dbReference type="GO" id="GO:0008270">
    <property type="term" value="F:zinc ion binding"/>
    <property type="evidence" value="ECO:0007669"/>
    <property type="project" value="InterPro"/>
</dbReference>
<dbReference type="AlphaFoldDB" id="A0AAW0M8R7"/>
<comment type="caution">
    <text evidence="5">The sequence shown here is derived from an EMBL/GenBank/DDBJ whole genome shotgun (WGS) entry which is preliminary data.</text>
</comment>
<reference evidence="5" key="1">
    <citation type="submission" date="2017-12" db="EMBL/GenBank/DDBJ databases">
        <authorList>
            <person name="Barbosa P."/>
            <person name="Usie A."/>
            <person name="Ramos A.M."/>
        </authorList>
    </citation>
    <scope>NUCLEOTIDE SEQUENCE</scope>
    <source>
        <strain evidence="5">HL8</strain>
        <tissue evidence="5">Leaves</tissue>
    </source>
</reference>
<evidence type="ECO:0000259" key="4">
    <source>
        <dbReference type="Pfam" id="PF07967"/>
    </source>
</evidence>
<dbReference type="PANTHER" id="PTHR15835:SF6">
    <property type="entry name" value="ZINC FINGER C3HC-TYPE PROTEIN 1"/>
    <property type="match status" value="1"/>
</dbReference>
<evidence type="ECO:0000256" key="3">
    <source>
        <dbReference type="SAM" id="MobiDB-lite"/>
    </source>
</evidence>
<evidence type="ECO:0000313" key="5">
    <source>
        <dbReference type="EMBL" id="KAK7859176.1"/>
    </source>
</evidence>
<accession>A0AAW0M8R7</accession>
<reference evidence="5" key="3">
    <citation type="submission" date="2023-07" db="EMBL/GenBank/DDBJ databases">
        <title>An improved reference 1 genome and first organelle genomes of Quercus suber.</title>
        <authorList>
            <consortium name="Genosuber Consortium"/>
            <person name="Usie A."/>
            <person name="Serra O."/>
            <person name="Barros P."/>
        </authorList>
    </citation>
    <scope>NUCLEOTIDE SEQUENCE</scope>
    <source>
        <strain evidence="5">HL8</strain>
        <tissue evidence="5">Leaves</tissue>
    </source>
</reference>
<dbReference type="EMBL" id="PKMF04000014">
    <property type="protein sequence ID" value="KAK7859176.1"/>
    <property type="molecule type" value="Genomic_DNA"/>
</dbReference>
<feature type="domain" description="C3HC-type" evidence="4">
    <location>
        <begin position="85"/>
        <end position="213"/>
    </location>
</feature>
<comment type="subcellular location">
    <subcellularLocation>
        <location evidence="1">Nucleus</location>
    </subcellularLocation>
</comment>
<reference evidence="5" key="2">
    <citation type="journal article" date="2018" name="Sci. Data">
        <title>The draft genome sequence of cork oak.</title>
        <authorList>
            <person name="Ramos A.M."/>
            <person name="Usie A."/>
            <person name="Barbosa P."/>
            <person name="Barros P.M."/>
            <person name="Capote T."/>
            <person name="Chaves I."/>
            <person name="Simoes F."/>
            <person name="Abreu I."/>
            <person name="Carrasquinho I."/>
            <person name="Faro C."/>
            <person name="Guimaraes J.B."/>
            <person name="Mendonca D."/>
            <person name="Nobrega F."/>
            <person name="Rodrigues L."/>
            <person name="Saibo N.J.M."/>
            <person name="Varela M.C."/>
            <person name="Egas C."/>
            <person name="Matos J."/>
            <person name="Miguel C.M."/>
            <person name="Oliveira M.M."/>
            <person name="Ricardo C.P."/>
            <person name="Goncalves S."/>
        </authorList>
    </citation>
    <scope>NUCLEOTIDE SEQUENCE [LARGE SCALE GENOMIC DNA]</scope>
    <source>
        <strain evidence="5">HL8</strain>
    </source>
</reference>
<evidence type="ECO:0000256" key="2">
    <source>
        <dbReference type="ARBA" id="ARBA00023242"/>
    </source>
</evidence>
<dbReference type="PANTHER" id="PTHR15835">
    <property type="entry name" value="NUCLEAR-INTERACTING PARTNER OF ALK"/>
    <property type="match status" value="1"/>
</dbReference>
<protein>
    <submittedName>
        <fullName evidence="5">Nuclear-interacting partner of alk</fullName>
    </submittedName>
</protein>
<dbReference type="InterPro" id="IPR012935">
    <property type="entry name" value="NuBaID_N"/>
</dbReference>
<dbReference type="Pfam" id="PF07967">
    <property type="entry name" value="zf-C3HC"/>
    <property type="match status" value="1"/>
</dbReference>
<feature type="region of interest" description="Disordered" evidence="3">
    <location>
        <begin position="592"/>
        <end position="611"/>
    </location>
</feature>
<keyword evidence="2" id="KW-0539">Nucleus</keyword>
<evidence type="ECO:0000256" key="1">
    <source>
        <dbReference type="ARBA" id="ARBA00004123"/>
    </source>
</evidence>